<evidence type="ECO:0000256" key="1">
    <source>
        <dbReference type="SAM" id="MobiDB-lite"/>
    </source>
</evidence>
<sequence>MTKCPTNGKELKILFNKIDNLCNIIDLPVKLVGLDETLLPPREKKCPKTNDELNILFNKIDDLCKIDLPPKLDGLTKILPSPPREKKCPKTKDELNVLFNKIDDLCKIDLPPKLDGLDSITIIERKNYPKTKEELDVLFNEIENFLRIDIPFKLGDLHEENERLDSNEQIDNDQDSKPNNNISLIHLPSDFRIQKKRQKIYDNNNDKNQNQRFKMELIANRLLPIKDRKIVIATTKPKPMVKMKNKNVKITKKQQQRKMVPKPKSNNHILPPFQNLSNPKDDIQSRMRFFQEYLSTIKQQYSTDKNGKKQSNNDPVSDSGYSSSSPCSLSSLPSSPASSISSRDEICSTKSSSSSSSSTKCSFSSSNSSLISKENPNGKTVYLKDQCEKFIGKQKTNKRRGSKSIDGQKSKRSNKSDIDNRIIEWSSKTFTDCPSTPKHLKSFENGTPPPPQSPSYFIDNNQSTILDLECLNDFIIDDYQFTAKQSSIIVDSSVEQTSSDFDDWLREKF</sequence>
<proteinExistence type="predicted"/>
<feature type="compositionally biased region" description="Low complexity" evidence="1">
    <location>
        <begin position="348"/>
        <end position="369"/>
    </location>
</feature>
<dbReference type="Proteomes" id="UP000828236">
    <property type="component" value="Unassembled WGS sequence"/>
</dbReference>
<comment type="caution">
    <text evidence="2">The sequence shown here is derived from an EMBL/GenBank/DDBJ whole genome shotgun (WGS) entry which is preliminary data.</text>
</comment>
<reference evidence="2" key="2">
    <citation type="journal article" date="2021" name="World Allergy Organ. J.">
        <title>Chromosome-level assembly of Dermatophagoides farinae genome and transcriptome reveals two novel allergens Der f 37 and Der f 39.</title>
        <authorList>
            <person name="Chen J."/>
            <person name="Cai Z."/>
            <person name="Fan D."/>
            <person name="Hu J."/>
            <person name="Hou Y."/>
            <person name="He Y."/>
            <person name="Zhang Z."/>
            <person name="Zhao Z."/>
            <person name="Gao P."/>
            <person name="Hu W."/>
            <person name="Sun J."/>
            <person name="Li J."/>
            <person name="Ji K."/>
        </authorList>
    </citation>
    <scope>NUCLEOTIDE SEQUENCE</scope>
    <source>
        <strain evidence="2">JKM2019</strain>
    </source>
</reference>
<feature type="region of interest" description="Disordered" evidence="1">
    <location>
        <begin position="393"/>
        <end position="418"/>
    </location>
</feature>
<gene>
    <name evidence="2" type="ORF">HUG17_0936</name>
</gene>
<evidence type="ECO:0000313" key="2">
    <source>
        <dbReference type="EMBL" id="KAH7645398.1"/>
    </source>
</evidence>
<feature type="compositionally biased region" description="Polar residues" evidence="1">
    <location>
        <begin position="301"/>
        <end position="314"/>
    </location>
</feature>
<feature type="compositionally biased region" description="Basic and acidic residues" evidence="1">
    <location>
        <begin position="406"/>
        <end position="418"/>
    </location>
</feature>
<dbReference type="AlphaFoldDB" id="A0A9D4SKK9"/>
<name>A0A9D4SKK9_DERFA</name>
<feature type="compositionally biased region" description="Basic residues" evidence="1">
    <location>
        <begin position="252"/>
        <end position="261"/>
    </location>
</feature>
<feature type="compositionally biased region" description="Polar residues" evidence="1">
    <location>
        <begin position="264"/>
        <end position="278"/>
    </location>
</feature>
<feature type="region of interest" description="Disordered" evidence="1">
    <location>
        <begin position="252"/>
        <end position="280"/>
    </location>
</feature>
<reference evidence="2" key="1">
    <citation type="submission" date="2020-06" db="EMBL/GenBank/DDBJ databases">
        <authorList>
            <person name="Ji K."/>
            <person name="Li J."/>
        </authorList>
    </citation>
    <scope>NUCLEOTIDE SEQUENCE</scope>
    <source>
        <strain evidence="2">JKM2019</strain>
        <tissue evidence="2">Whole body</tissue>
    </source>
</reference>
<feature type="compositionally biased region" description="Low complexity" evidence="1">
    <location>
        <begin position="315"/>
        <end position="341"/>
    </location>
</feature>
<protein>
    <submittedName>
        <fullName evidence="2">Uncharacterized protein</fullName>
    </submittedName>
</protein>
<accession>A0A9D4SKK9</accession>
<feature type="region of interest" description="Disordered" evidence="1">
    <location>
        <begin position="301"/>
        <end position="377"/>
    </location>
</feature>
<dbReference type="EMBL" id="SDOV01000001">
    <property type="protein sequence ID" value="KAH7645398.1"/>
    <property type="molecule type" value="Genomic_DNA"/>
</dbReference>
<organism evidence="2">
    <name type="scientific">Dermatophagoides farinae</name>
    <name type="common">American house dust mite</name>
    <dbReference type="NCBI Taxonomy" id="6954"/>
    <lineage>
        <taxon>Eukaryota</taxon>
        <taxon>Metazoa</taxon>
        <taxon>Ecdysozoa</taxon>
        <taxon>Arthropoda</taxon>
        <taxon>Chelicerata</taxon>
        <taxon>Arachnida</taxon>
        <taxon>Acari</taxon>
        <taxon>Acariformes</taxon>
        <taxon>Sarcoptiformes</taxon>
        <taxon>Astigmata</taxon>
        <taxon>Psoroptidia</taxon>
        <taxon>Analgoidea</taxon>
        <taxon>Pyroglyphidae</taxon>
        <taxon>Dermatophagoidinae</taxon>
        <taxon>Dermatophagoides</taxon>
    </lineage>
</organism>